<dbReference type="AlphaFoldDB" id="A0A2M8BTT2"/>
<dbReference type="EMBL" id="PFUC01000085">
    <property type="protein sequence ID" value="PJB47162.1"/>
    <property type="molecule type" value="Genomic_DNA"/>
</dbReference>
<name>A0A2M8BTT2_9BACT</name>
<evidence type="ECO:0000313" key="2">
    <source>
        <dbReference type="EMBL" id="PJB47162.1"/>
    </source>
</evidence>
<organism evidence="2 3">
    <name type="scientific">Candidatus Collierbacteria bacterium CG_4_9_14_3_um_filter_43_16</name>
    <dbReference type="NCBI Taxonomy" id="1974532"/>
    <lineage>
        <taxon>Bacteria</taxon>
        <taxon>Candidatus Collieribacteriota</taxon>
    </lineage>
</organism>
<evidence type="ECO:0000313" key="3">
    <source>
        <dbReference type="Proteomes" id="UP000231196"/>
    </source>
</evidence>
<reference evidence="3" key="1">
    <citation type="submission" date="2017-09" db="EMBL/GenBank/DDBJ databases">
        <title>Depth-based differentiation of microbial function through sediment-hosted aquifers and enrichment of novel symbionts in the deep terrestrial subsurface.</title>
        <authorList>
            <person name="Probst A.J."/>
            <person name="Ladd B."/>
            <person name="Jarett J.K."/>
            <person name="Geller-Mcgrath D.E."/>
            <person name="Sieber C.M.K."/>
            <person name="Emerson J.B."/>
            <person name="Anantharaman K."/>
            <person name="Thomas B.C."/>
            <person name="Malmstrom R."/>
            <person name="Stieglmeier M."/>
            <person name="Klingl A."/>
            <person name="Woyke T."/>
            <person name="Ryan C.M."/>
            <person name="Banfield J.F."/>
        </authorList>
    </citation>
    <scope>NUCLEOTIDE SEQUENCE [LARGE SCALE GENOMIC DNA]</scope>
</reference>
<dbReference type="Pfam" id="PF13274">
    <property type="entry name" value="SocA_Panacea"/>
    <property type="match status" value="1"/>
</dbReference>
<dbReference type="Proteomes" id="UP000231196">
    <property type="component" value="Unassembled WGS sequence"/>
</dbReference>
<comment type="caution">
    <text evidence="2">The sequence shown here is derived from an EMBL/GenBank/DDBJ whole genome shotgun (WGS) entry which is preliminary data.</text>
</comment>
<proteinExistence type="predicted"/>
<sequence>MLIFSNVKSELASFSSGIVSIVSVNPILQYIKIGSRNLPNLSPSPRLAFGVVGHPCLPPCPKIPTDKEKFCQEAKSLAEALGISTAELYGDVVPAEIKLKIDQSKDTEKVEERIVLSSVNIDKFKNAFLYITQKIGALPNVGQTVLYKILYFCDFDYYEKYEEQLTGALYQRNHYSPTPIEFGEIIAQMVGESKIEVVKSSFFNHEQTKYMPMIAPDLSVFSGQELNHIDQVIEKLKNKTAKELSELSHKDVPWITTPEGKIIDYESVFYRTADTSVRVYETETA</sequence>
<protein>
    <submittedName>
        <fullName evidence="2">XRE family transcriptional regulator</fullName>
    </submittedName>
</protein>
<gene>
    <name evidence="2" type="ORF">CO104_04385</name>
</gene>
<feature type="domain" description="Antitoxin SocA-like Panacea" evidence="1">
    <location>
        <begin position="146"/>
        <end position="254"/>
    </location>
</feature>
<dbReference type="InterPro" id="IPR025272">
    <property type="entry name" value="SocA_Panacea"/>
</dbReference>
<evidence type="ECO:0000259" key="1">
    <source>
        <dbReference type="Pfam" id="PF13274"/>
    </source>
</evidence>
<accession>A0A2M8BTT2</accession>